<feature type="region of interest" description="Disordered" evidence="1">
    <location>
        <begin position="1"/>
        <end position="28"/>
    </location>
</feature>
<dbReference type="EMBL" id="JAPEIS010000006">
    <property type="protein sequence ID" value="KAJ8065372.1"/>
    <property type="molecule type" value="Genomic_DNA"/>
</dbReference>
<feature type="region of interest" description="Disordered" evidence="1">
    <location>
        <begin position="161"/>
        <end position="248"/>
    </location>
</feature>
<comment type="caution">
    <text evidence="2">The sequence shown here is derived from an EMBL/GenBank/DDBJ whole genome shotgun (WGS) entry which is preliminary data.</text>
</comment>
<feature type="compositionally biased region" description="Polar residues" evidence="1">
    <location>
        <begin position="17"/>
        <end position="28"/>
    </location>
</feature>
<gene>
    <name evidence="2" type="ORF">OCU04_006060</name>
</gene>
<protein>
    <submittedName>
        <fullName evidence="2">Uncharacterized protein</fullName>
    </submittedName>
</protein>
<proteinExistence type="predicted"/>
<feature type="compositionally biased region" description="Basic and acidic residues" evidence="1">
    <location>
        <begin position="161"/>
        <end position="197"/>
    </location>
</feature>
<dbReference type="AlphaFoldDB" id="A0A9X0DKV9"/>
<sequence>MSSLPKFTLPEMFGNQRGITSPQSPISTAKQVRNSGKCMFIVQEYHCPHHAHLSSPHLLHRSPCWEALLPREQQKECENYTRREGKMVQVARYEKERGCMDCKAIARARRREEATKHAEIIRKMEELGLADDSIEDFEKVAGSSPASKRVVAHVKARAKEMAEKEALKNRGSEAKQKEKENEAKKQKIQPKKEHDAPIKTNIAETIQSPNSARSQSSSSTQLHAEQQEVESTPTIVQNLDPESEPEIVTKEHEIISNTIHELDEEFNEGELSEELDDEGLEHSTSIPIFKDTEWDLSEENGRIWGEVALAPGVTTAKEDEWVVLGSWETGE</sequence>
<feature type="compositionally biased region" description="Acidic residues" evidence="1">
    <location>
        <begin position="262"/>
        <end position="279"/>
    </location>
</feature>
<keyword evidence="3" id="KW-1185">Reference proteome</keyword>
<feature type="compositionally biased region" description="Low complexity" evidence="1">
    <location>
        <begin position="207"/>
        <end position="221"/>
    </location>
</feature>
<name>A0A9X0DKV9_9HELO</name>
<organism evidence="2 3">
    <name type="scientific">Sclerotinia nivalis</name>
    <dbReference type="NCBI Taxonomy" id="352851"/>
    <lineage>
        <taxon>Eukaryota</taxon>
        <taxon>Fungi</taxon>
        <taxon>Dikarya</taxon>
        <taxon>Ascomycota</taxon>
        <taxon>Pezizomycotina</taxon>
        <taxon>Leotiomycetes</taxon>
        <taxon>Helotiales</taxon>
        <taxon>Sclerotiniaceae</taxon>
        <taxon>Sclerotinia</taxon>
    </lineage>
</organism>
<reference evidence="2" key="1">
    <citation type="submission" date="2022-11" db="EMBL/GenBank/DDBJ databases">
        <title>Genome Resource of Sclerotinia nivalis Strain SnTB1, a Plant Pathogen Isolated from American Ginseng.</title>
        <authorList>
            <person name="Fan S."/>
        </authorList>
    </citation>
    <scope>NUCLEOTIDE SEQUENCE</scope>
    <source>
        <strain evidence="2">SnTB1</strain>
    </source>
</reference>
<dbReference type="Proteomes" id="UP001152300">
    <property type="component" value="Unassembled WGS sequence"/>
</dbReference>
<evidence type="ECO:0000256" key="1">
    <source>
        <dbReference type="SAM" id="MobiDB-lite"/>
    </source>
</evidence>
<evidence type="ECO:0000313" key="3">
    <source>
        <dbReference type="Proteomes" id="UP001152300"/>
    </source>
</evidence>
<accession>A0A9X0DKV9</accession>
<feature type="region of interest" description="Disordered" evidence="1">
    <location>
        <begin position="262"/>
        <end position="286"/>
    </location>
</feature>
<evidence type="ECO:0000313" key="2">
    <source>
        <dbReference type="EMBL" id="KAJ8065372.1"/>
    </source>
</evidence>
<dbReference type="OrthoDB" id="3559595at2759"/>